<dbReference type="EMBL" id="JACHMI010000001">
    <property type="protein sequence ID" value="MBB6556067.1"/>
    <property type="molecule type" value="Genomic_DNA"/>
</dbReference>
<keyword evidence="2" id="KW-0472">Membrane</keyword>
<sequence>MSDERDPRDEPLSDDAGQAPVPPGGDPRDEPAPFGAVVLLTAAAAAGVMVLGALAPTALNLKFLLFGPIALVLFEIAVHEVWWKRWWGAIPGAVLGLAIYFEGRAALADLIGDAWAHPAAYVTAWALFAAVFAWASRYPRTFSSA</sequence>
<comment type="caution">
    <text evidence="3">The sequence shown here is derived from an EMBL/GenBank/DDBJ whole genome shotgun (WGS) entry which is preliminary data.</text>
</comment>
<evidence type="ECO:0000313" key="4">
    <source>
        <dbReference type="Proteomes" id="UP000565579"/>
    </source>
</evidence>
<dbReference type="AlphaFoldDB" id="A0A7X0U5I7"/>
<proteinExistence type="predicted"/>
<feature type="transmembrane region" description="Helical" evidence="2">
    <location>
        <begin position="115"/>
        <end position="135"/>
    </location>
</feature>
<keyword evidence="2" id="KW-0812">Transmembrane</keyword>
<feature type="transmembrane region" description="Helical" evidence="2">
    <location>
        <begin position="61"/>
        <end position="79"/>
    </location>
</feature>
<feature type="transmembrane region" description="Helical" evidence="2">
    <location>
        <begin position="32"/>
        <end position="54"/>
    </location>
</feature>
<keyword evidence="2" id="KW-1133">Transmembrane helix</keyword>
<reference evidence="3 4" key="1">
    <citation type="submission" date="2020-08" db="EMBL/GenBank/DDBJ databases">
        <title>Sequencing the genomes of 1000 actinobacteria strains.</title>
        <authorList>
            <person name="Klenk H.-P."/>
        </authorList>
    </citation>
    <scope>NUCLEOTIDE SEQUENCE [LARGE SCALE GENOMIC DNA]</scope>
    <source>
        <strain evidence="3 4">DSM 43768</strain>
    </source>
</reference>
<evidence type="ECO:0000256" key="1">
    <source>
        <dbReference type="SAM" id="MobiDB-lite"/>
    </source>
</evidence>
<dbReference type="RefSeq" id="WP_185110556.1">
    <property type="nucleotide sequence ID" value="NZ_JACHMI010000001.1"/>
</dbReference>
<accession>A0A7X0U5I7</accession>
<keyword evidence="4" id="KW-1185">Reference proteome</keyword>
<feature type="compositionally biased region" description="Basic and acidic residues" evidence="1">
    <location>
        <begin position="1"/>
        <end position="11"/>
    </location>
</feature>
<evidence type="ECO:0000313" key="3">
    <source>
        <dbReference type="EMBL" id="MBB6556067.1"/>
    </source>
</evidence>
<gene>
    <name evidence="3" type="ORF">HD593_010862</name>
</gene>
<organism evidence="3 4">
    <name type="scientific">Nonomuraea rubra</name>
    <dbReference type="NCBI Taxonomy" id="46180"/>
    <lineage>
        <taxon>Bacteria</taxon>
        <taxon>Bacillati</taxon>
        <taxon>Actinomycetota</taxon>
        <taxon>Actinomycetes</taxon>
        <taxon>Streptosporangiales</taxon>
        <taxon>Streptosporangiaceae</taxon>
        <taxon>Nonomuraea</taxon>
    </lineage>
</organism>
<protein>
    <submittedName>
        <fullName evidence="3">Uncharacterized protein</fullName>
    </submittedName>
</protein>
<evidence type="ECO:0000256" key="2">
    <source>
        <dbReference type="SAM" id="Phobius"/>
    </source>
</evidence>
<dbReference type="Proteomes" id="UP000565579">
    <property type="component" value="Unassembled WGS sequence"/>
</dbReference>
<feature type="region of interest" description="Disordered" evidence="1">
    <location>
        <begin position="1"/>
        <end position="27"/>
    </location>
</feature>
<name>A0A7X0U5I7_9ACTN</name>